<feature type="transmembrane region" description="Helical" evidence="1">
    <location>
        <begin position="382"/>
        <end position="402"/>
    </location>
</feature>
<evidence type="ECO:0000313" key="2">
    <source>
        <dbReference type="EMBL" id="NNM46314.1"/>
    </source>
</evidence>
<reference evidence="2 3" key="1">
    <citation type="submission" date="2020-04" db="EMBL/GenBank/DDBJ databases">
        <title>Knoellia sp. isolate from air conditioner.</title>
        <authorList>
            <person name="Chea S."/>
            <person name="Kim D.-U."/>
        </authorList>
    </citation>
    <scope>NUCLEOTIDE SEQUENCE [LARGE SCALE GENOMIC DNA]</scope>
    <source>
        <strain evidence="2 3">DB2414S</strain>
    </source>
</reference>
<feature type="transmembrane region" description="Helical" evidence="1">
    <location>
        <begin position="289"/>
        <end position="308"/>
    </location>
</feature>
<feature type="transmembrane region" description="Helical" evidence="1">
    <location>
        <begin position="182"/>
        <end position="202"/>
    </location>
</feature>
<evidence type="ECO:0008006" key="4">
    <source>
        <dbReference type="Google" id="ProtNLM"/>
    </source>
</evidence>
<feature type="transmembrane region" description="Helical" evidence="1">
    <location>
        <begin position="23"/>
        <end position="46"/>
    </location>
</feature>
<dbReference type="AlphaFoldDB" id="A0A849HIA8"/>
<keyword evidence="1" id="KW-0812">Transmembrane</keyword>
<sequence length="440" mass="46928">MTLGVLAALPAHGVGSREDLPLPFSYLLVGAGLALVISFVALGALWKTPRLRDTDGRLVPKTLALALDSPALRGIAVLATLFVAAWTLMSLVFGKDNANNPVASVVYVWLWVGLAFLSMLVGGVWRLVNPLRWLHAGLLRLARVEPDFALAEYRLGYWPAAVGLAAFVWLELIAPDNADLPVLRVAVFGYLLVGVILSLVFGRPYLRRGDAFTAWSSLYGTLSPLGRRADGRWVWRTPLHGPLQVGFDRGLLAVCAVLLGTTAYDGFSGESRWYGFVQGRSFPRLWETAGLLGVCLVVAGSLALAAWLSARLARVSWHGVASAFAPSLIPIAAGYLIAHYWSLWVWEGTNGLSKFSDPLGTGGNWLGTAGVTPAAALITPSLVAAIQVVAIITGHVLGVVVAHERALALFPRRAAVAGQVPLLVLMVIYTVGGLTLLFSS</sequence>
<keyword evidence="1" id="KW-0472">Membrane</keyword>
<feature type="transmembrane region" description="Helical" evidence="1">
    <location>
        <begin position="320"/>
        <end position="341"/>
    </location>
</feature>
<name>A0A849HIA8_9MICO</name>
<proteinExistence type="predicted"/>
<accession>A0A849HIA8</accession>
<feature type="transmembrane region" description="Helical" evidence="1">
    <location>
        <begin position="106"/>
        <end position="128"/>
    </location>
</feature>
<keyword evidence="3" id="KW-1185">Reference proteome</keyword>
<evidence type="ECO:0000256" key="1">
    <source>
        <dbReference type="SAM" id="Phobius"/>
    </source>
</evidence>
<protein>
    <recommendedName>
        <fullName evidence="4">Fenitrothion hydrolase</fullName>
    </recommendedName>
</protein>
<dbReference type="Proteomes" id="UP000588586">
    <property type="component" value="Unassembled WGS sequence"/>
</dbReference>
<dbReference type="EMBL" id="JABEPQ010000002">
    <property type="protein sequence ID" value="NNM46314.1"/>
    <property type="molecule type" value="Genomic_DNA"/>
</dbReference>
<gene>
    <name evidence="2" type="ORF">HJG52_09885</name>
</gene>
<organism evidence="2 3">
    <name type="scientific">Knoellia koreensis</name>
    <dbReference type="NCBI Taxonomy" id="2730921"/>
    <lineage>
        <taxon>Bacteria</taxon>
        <taxon>Bacillati</taxon>
        <taxon>Actinomycetota</taxon>
        <taxon>Actinomycetes</taxon>
        <taxon>Micrococcales</taxon>
        <taxon>Intrasporangiaceae</taxon>
        <taxon>Knoellia</taxon>
    </lineage>
</organism>
<dbReference type="RefSeq" id="WP_171243429.1">
    <property type="nucleotide sequence ID" value="NZ_JABEPQ010000002.1"/>
</dbReference>
<keyword evidence="1" id="KW-1133">Transmembrane helix</keyword>
<feature type="transmembrane region" description="Helical" evidence="1">
    <location>
        <begin position="71"/>
        <end position="94"/>
    </location>
</feature>
<evidence type="ECO:0000313" key="3">
    <source>
        <dbReference type="Proteomes" id="UP000588586"/>
    </source>
</evidence>
<feature type="transmembrane region" description="Helical" evidence="1">
    <location>
        <begin position="414"/>
        <end position="438"/>
    </location>
</feature>
<comment type="caution">
    <text evidence="2">The sequence shown here is derived from an EMBL/GenBank/DDBJ whole genome shotgun (WGS) entry which is preliminary data.</text>
</comment>
<feature type="transmembrane region" description="Helical" evidence="1">
    <location>
        <begin position="149"/>
        <end position="170"/>
    </location>
</feature>
<feature type="transmembrane region" description="Helical" evidence="1">
    <location>
        <begin position="250"/>
        <end position="269"/>
    </location>
</feature>